<accession>A0A8J3D5A4</accession>
<feature type="transmembrane region" description="Helical" evidence="1">
    <location>
        <begin position="136"/>
        <end position="154"/>
    </location>
</feature>
<feature type="transmembrane region" description="Helical" evidence="1">
    <location>
        <begin position="248"/>
        <end position="270"/>
    </location>
</feature>
<comment type="caution">
    <text evidence="2">The sequence shown here is derived from an EMBL/GenBank/DDBJ whole genome shotgun (WGS) entry which is preliminary data.</text>
</comment>
<feature type="transmembrane region" description="Helical" evidence="1">
    <location>
        <begin position="82"/>
        <end position="103"/>
    </location>
</feature>
<keyword evidence="3" id="KW-1185">Reference proteome</keyword>
<keyword evidence="1" id="KW-0812">Transmembrane</keyword>
<name>A0A8J3D5A4_9BACT</name>
<evidence type="ECO:0000313" key="2">
    <source>
        <dbReference type="EMBL" id="GHB76093.1"/>
    </source>
</evidence>
<feature type="transmembrane region" description="Helical" evidence="1">
    <location>
        <begin position="306"/>
        <end position="323"/>
    </location>
</feature>
<proteinExistence type="predicted"/>
<keyword evidence="1" id="KW-0472">Membrane</keyword>
<evidence type="ECO:0000256" key="1">
    <source>
        <dbReference type="SAM" id="Phobius"/>
    </source>
</evidence>
<sequence length="469" mass="53792">MLSFFRVNASYLNLSLVLFFILLRLPFLWSEVPLLIPELSWMLVGEQMNRGFMLYRDVWDNVSPLSGMVYWAIDRLFGRSQLAFQVTAGAVSVFQILYFNYILRARDVLPERSHIPGAIYALLLNISFDLTTLSPMLMATTFLLLALGVAIKMLERREITNEIFELGVYIGLASLFYLPAALFMGWAFVSLLFYSGATLRQHLLGFFGAVFPLAMVTLYFYLNDSVANLNRNLLTSVFAVKQYALNDFSTLIFTLVIPLVIGTLGFMKMLTSTRLVNYQSRIQQMMAMWVITAALMVPLMEYLAPMQFVVFLPALAYFAAYYFQSFRRIWVAELLFLGVIGGISFIQYQGLMNLVPGLAVGRLDNLRAKPALLPEPIRQKKILVIGDDEGEYMNNYTATPYLNWDLSRYDLENLDNFDSVIHVYDNFRQDPPDYVIDKQGVMPKLFERVPALQKRYKLSPWQGIYEKTG</sequence>
<protein>
    <submittedName>
        <fullName evidence="2">Uncharacterized protein</fullName>
    </submittedName>
</protein>
<organism evidence="2 3">
    <name type="scientific">Persicitalea jodogahamensis</name>
    <dbReference type="NCBI Taxonomy" id="402147"/>
    <lineage>
        <taxon>Bacteria</taxon>
        <taxon>Pseudomonadati</taxon>
        <taxon>Bacteroidota</taxon>
        <taxon>Cytophagia</taxon>
        <taxon>Cytophagales</taxon>
        <taxon>Spirosomataceae</taxon>
        <taxon>Persicitalea</taxon>
    </lineage>
</organism>
<evidence type="ECO:0000313" key="3">
    <source>
        <dbReference type="Proteomes" id="UP000598271"/>
    </source>
</evidence>
<feature type="transmembrane region" description="Helical" evidence="1">
    <location>
        <begin position="166"/>
        <end position="194"/>
    </location>
</feature>
<dbReference type="RefSeq" id="WP_189565570.1">
    <property type="nucleotide sequence ID" value="NZ_BMXF01000003.1"/>
</dbReference>
<feature type="transmembrane region" description="Helical" evidence="1">
    <location>
        <begin position="203"/>
        <end position="222"/>
    </location>
</feature>
<dbReference type="Proteomes" id="UP000598271">
    <property type="component" value="Unassembled WGS sequence"/>
</dbReference>
<dbReference type="EMBL" id="BMXF01000003">
    <property type="protein sequence ID" value="GHB76093.1"/>
    <property type="molecule type" value="Genomic_DNA"/>
</dbReference>
<reference evidence="2 3" key="1">
    <citation type="journal article" date="2014" name="Int. J. Syst. Evol. Microbiol.">
        <title>Complete genome sequence of Corynebacterium casei LMG S-19264T (=DSM 44701T), isolated from a smear-ripened cheese.</title>
        <authorList>
            <consortium name="US DOE Joint Genome Institute (JGI-PGF)"/>
            <person name="Walter F."/>
            <person name="Albersmeier A."/>
            <person name="Kalinowski J."/>
            <person name="Ruckert C."/>
        </authorList>
    </citation>
    <scope>NUCLEOTIDE SEQUENCE [LARGE SCALE GENOMIC DNA]</scope>
    <source>
        <strain evidence="2 3">KCTC 12866</strain>
    </source>
</reference>
<dbReference type="AlphaFoldDB" id="A0A8J3D5A4"/>
<keyword evidence="1" id="KW-1133">Transmembrane helix</keyword>
<feature type="transmembrane region" description="Helical" evidence="1">
    <location>
        <begin position="12"/>
        <end position="29"/>
    </location>
</feature>
<gene>
    <name evidence="2" type="ORF">GCM10007390_32460</name>
</gene>
<feature type="transmembrane region" description="Helical" evidence="1">
    <location>
        <begin position="330"/>
        <end position="348"/>
    </location>
</feature>